<dbReference type="SUPFAM" id="SSF48179">
    <property type="entry name" value="6-phosphogluconate dehydrogenase C-terminal domain-like"/>
    <property type="match status" value="1"/>
</dbReference>
<feature type="domain" description="Ketopantoate reductase C-terminal" evidence="2">
    <location>
        <begin position="210"/>
        <end position="336"/>
    </location>
</feature>
<dbReference type="KEGG" id="zmk:HG535_0C06560"/>
<name>A0A7H9B0Z6_ZYGMR</name>
<dbReference type="Gene3D" id="1.10.1040.10">
    <property type="entry name" value="N-(1-d-carboxylethyl)-l-norvaline Dehydrogenase, domain 2"/>
    <property type="match status" value="1"/>
</dbReference>
<dbReference type="InterPro" id="IPR013752">
    <property type="entry name" value="KPA_reductase"/>
</dbReference>
<dbReference type="PANTHER" id="PTHR21708:SF30">
    <property type="entry name" value="2-DEHYDROPANTOATE 2-REDUCTASE-RELATED"/>
    <property type="match status" value="1"/>
</dbReference>
<dbReference type="InterPro" id="IPR051402">
    <property type="entry name" value="KPR-Related"/>
</dbReference>
<dbReference type="EMBL" id="CP058606">
    <property type="protein sequence ID" value="QLG72301.1"/>
    <property type="molecule type" value="Genomic_DNA"/>
</dbReference>
<proteinExistence type="predicted"/>
<feature type="domain" description="Ketopantoate reductase N-terminal" evidence="1">
    <location>
        <begin position="11"/>
        <end position="180"/>
    </location>
</feature>
<reference evidence="3 4" key="1">
    <citation type="submission" date="2020-07" db="EMBL/GenBank/DDBJ databases">
        <title>The yeast mating-type switching endonuclease HO is a domesticated member of an unorthodox homing genetic element family.</title>
        <authorList>
            <person name="Coughlan A.Y."/>
            <person name="Lombardi L."/>
            <person name="Braun-Galleani S."/>
            <person name="Martos A.R."/>
            <person name="Galeote V."/>
            <person name="Bigey F."/>
            <person name="Dequin S."/>
            <person name="Byrne K.P."/>
            <person name="Wolfe K.H."/>
        </authorList>
    </citation>
    <scope>NUCLEOTIDE SEQUENCE [LARGE SCALE GENOMIC DNA]</scope>
    <source>
        <strain evidence="3 4">NRRL Y-6702</strain>
    </source>
</reference>
<dbReference type="OrthoDB" id="3609at2759"/>
<evidence type="ECO:0008006" key="5">
    <source>
        <dbReference type="Google" id="ProtNLM"/>
    </source>
</evidence>
<dbReference type="Pfam" id="PF02558">
    <property type="entry name" value="ApbA"/>
    <property type="match status" value="1"/>
</dbReference>
<dbReference type="Proteomes" id="UP000509704">
    <property type="component" value="Chromosome 3"/>
</dbReference>
<dbReference type="Gene3D" id="3.40.50.720">
    <property type="entry name" value="NAD(P)-binding Rossmann-like Domain"/>
    <property type="match status" value="1"/>
</dbReference>
<accession>A0A7H9B0Z6</accession>
<dbReference type="Pfam" id="PF08546">
    <property type="entry name" value="ApbA_C"/>
    <property type="match status" value="1"/>
</dbReference>
<dbReference type="AlphaFoldDB" id="A0A7H9B0Z6"/>
<evidence type="ECO:0000259" key="2">
    <source>
        <dbReference type="Pfam" id="PF08546"/>
    </source>
</evidence>
<dbReference type="PANTHER" id="PTHR21708">
    <property type="entry name" value="PROBABLE 2-DEHYDROPANTOATE 2-REDUCTASE"/>
    <property type="match status" value="1"/>
</dbReference>
<dbReference type="GeneID" id="59235999"/>
<evidence type="ECO:0000259" key="1">
    <source>
        <dbReference type="Pfam" id="PF02558"/>
    </source>
</evidence>
<evidence type="ECO:0000313" key="3">
    <source>
        <dbReference type="EMBL" id="QLG72301.1"/>
    </source>
</evidence>
<dbReference type="FunFam" id="1.10.1040.10:FF:000017">
    <property type="entry name" value="2-dehydropantoate 2-reductase"/>
    <property type="match status" value="1"/>
</dbReference>
<keyword evidence="4" id="KW-1185">Reference proteome</keyword>
<evidence type="ECO:0000313" key="4">
    <source>
        <dbReference type="Proteomes" id="UP000509704"/>
    </source>
</evidence>
<gene>
    <name evidence="3" type="ORF">HG535_0C06560</name>
</gene>
<protein>
    <recommendedName>
        <fullName evidence="5">2-dehydropantoate 2-reductase</fullName>
    </recommendedName>
</protein>
<dbReference type="RefSeq" id="XP_037144029.1">
    <property type="nucleotide sequence ID" value="XM_037288134.1"/>
</dbReference>
<sequence length="362" mass="40367">MNSTARQPSCIVIGAGAVGVIAAYSLSRAHKCTVSLVVRSDYDHVMKQGYQIDSCDYGFIQCWKPNHVYQSAVDAASSKIFFDYIIVTVKNIPDGPVQDRISEIVRPIVDSNRNLSQRRLTNILLIQNGIDIEKEVLNNFEETKYNLSLLSGVQMIASTKIGPGNVQQSGRDSISIGAFNCEDHRAVSSAHEFVSIYQNEGCNYVDYDPNVRYTRWRKLLYNATISTTTTLAGLDALRCIEFGQDQKGTEVYILRPAMKEIIAIAASEGIYLGDDQIEHFLKVARKLIYKPSMCVDFEKGRLMELEVILGHPIRIAQSNEIQTPTLMVLYHLLTLLQAKVKESKGLIGLEGCPPILVENSLN</sequence>
<dbReference type="InterPro" id="IPR013332">
    <property type="entry name" value="KPR_N"/>
</dbReference>
<dbReference type="GO" id="GO:0005737">
    <property type="term" value="C:cytoplasm"/>
    <property type="evidence" value="ECO:0007669"/>
    <property type="project" value="TreeGrafter"/>
</dbReference>
<dbReference type="InterPro" id="IPR008927">
    <property type="entry name" value="6-PGluconate_DH-like_C_sf"/>
</dbReference>
<organism evidence="3 4">
    <name type="scientific">Zygotorulaspora mrakii</name>
    <name type="common">Zygosaccharomyces mrakii</name>
    <dbReference type="NCBI Taxonomy" id="42260"/>
    <lineage>
        <taxon>Eukaryota</taxon>
        <taxon>Fungi</taxon>
        <taxon>Dikarya</taxon>
        <taxon>Ascomycota</taxon>
        <taxon>Saccharomycotina</taxon>
        <taxon>Saccharomycetes</taxon>
        <taxon>Saccharomycetales</taxon>
        <taxon>Saccharomycetaceae</taxon>
        <taxon>Zygotorulaspora</taxon>
    </lineage>
</organism>
<dbReference type="InterPro" id="IPR013328">
    <property type="entry name" value="6PGD_dom2"/>
</dbReference>